<reference evidence="1 2" key="1">
    <citation type="submission" date="2018-08" db="EMBL/GenBank/DDBJ databases">
        <title>A genome reference for cultivated species of the human gut microbiota.</title>
        <authorList>
            <person name="Zou Y."/>
            <person name="Xue W."/>
            <person name="Luo G."/>
        </authorList>
    </citation>
    <scope>NUCLEOTIDE SEQUENCE [LARGE SCALE GENOMIC DNA]</scope>
    <source>
        <strain evidence="1 2">AM22-1</strain>
    </source>
</reference>
<gene>
    <name evidence="1" type="ORF">DW250_13920</name>
</gene>
<name>A0A3R6E539_9BACT</name>
<evidence type="ECO:0000313" key="1">
    <source>
        <dbReference type="EMBL" id="RHG62694.1"/>
    </source>
</evidence>
<comment type="caution">
    <text evidence="1">The sequence shown here is derived from an EMBL/GenBank/DDBJ whole genome shotgun (WGS) entry which is preliminary data.</text>
</comment>
<dbReference type="EMBL" id="QRIN01000081">
    <property type="protein sequence ID" value="RHG62694.1"/>
    <property type="molecule type" value="Genomic_DNA"/>
</dbReference>
<organism evidence="1 2">
    <name type="scientific">Segatella copri</name>
    <dbReference type="NCBI Taxonomy" id="165179"/>
    <lineage>
        <taxon>Bacteria</taxon>
        <taxon>Pseudomonadati</taxon>
        <taxon>Bacteroidota</taxon>
        <taxon>Bacteroidia</taxon>
        <taxon>Bacteroidales</taxon>
        <taxon>Prevotellaceae</taxon>
        <taxon>Segatella</taxon>
    </lineage>
</organism>
<dbReference type="AlphaFoldDB" id="A0A3R6E539"/>
<dbReference type="Proteomes" id="UP000286501">
    <property type="component" value="Unassembled WGS sequence"/>
</dbReference>
<evidence type="ECO:0000313" key="2">
    <source>
        <dbReference type="Proteomes" id="UP000286501"/>
    </source>
</evidence>
<sequence>MTHKTLNKKVKGEGLKTLFYIYMRGKGKLKGYPRVKNRKNPKKEYNIRFKIYPSPFTSLPQPSFNIFVIGVPTFVILVYPSEIFCYLSEIFSYPSEIFCYLSELCSYPSEIFCRMIP</sequence>
<protein>
    <submittedName>
        <fullName evidence="1">Uncharacterized protein</fullName>
    </submittedName>
</protein>
<proteinExistence type="predicted"/>
<accession>A0A3R6E539</accession>